<accession>A0A0H3HTG1</accession>
<feature type="compositionally biased region" description="Basic residues" evidence="1">
    <location>
        <begin position="1"/>
        <end position="19"/>
    </location>
</feature>
<evidence type="ECO:0000313" key="2">
    <source>
        <dbReference type="EMBL" id="AFI67593.1"/>
    </source>
</evidence>
<gene>
    <name evidence="2" type="ordered locus">BP1026B_I3009</name>
</gene>
<feature type="region of interest" description="Disordered" evidence="1">
    <location>
        <begin position="1"/>
        <end position="31"/>
    </location>
</feature>
<proteinExistence type="predicted"/>
<reference evidence="2 3" key="1">
    <citation type="journal article" date="2012" name="PLoS ONE">
        <title>Evolution of Burkholderia pseudomallei in recurrent melioidosis.</title>
        <authorList>
            <person name="Hayden H.S."/>
            <person name="Lim R."/>
            <person name="Brittnacher M.J."/>
            <person name="Sims E.H."/>
            <person name="Ramage E.R."/>
            <person name="Fong C."/>
            <person name="Wu Z."/>
            <person name="Crist E."/>
            <person name="Chang J."/>
            <person name="Zhou Y."/>
            <person name="Radey M."/>
            <person name="Rohmer L."/>
            <person name="Haugen E."/>
            <person name="Gillett W."/>
            <person name="Wuthiekanun V."/>
            <person name="Peacock S.J."/>
            <person name="Kaul R."/>
            <person name="Miller S.I."/>
            <person name="Manoil C."/>
            <person name="Jacobs M.A."/>
        </authorList>
    </citation>
    <scope>NUCLEOTIDE SEQUENCE [LARGE SCALE GENOMIC DNA]</scope>
    <source>
        <strain evidence="2 3">1026b</strain>
    </source>
</reference>
<dbReference type="AlphaFoldDB" id="A0A0H3HTG1"/>
<evidence type="ECO:0000256" key="1">
    <source>
        <dbReference type="SAM" id="MobiDB-lite"/>
    </source>
</evidence>
<evidence type="ECO:0000313" key="3">
    <source>
        <dbReference type="Proteomes" id="UP000010087"/>
    </source>
</evidence>
<sequence length="31" mass="3603">MARPNHARPSHKPSRPHYRRAGDTSHAYQYG</sequence>
<dbReference type="Proteomes" id="UP000010087">
    <property type="component" value="Chromosome 1"/>
</dbReference>
<protein>
    <submittedName>
        <fullName evidence="2">Uncharacterized protein</fullName>
    </submittedName>
</protein>
<name>A0A0H3HTG1_BURP2</name>
<organism evidence="2 3">
    <name type="scientific">Burkholderia pseudomallei (strain 1026b)</name>
    <dbReference type="NCBI Taxonomy" id="884204"/>
    <lineage>
        <taxon>Bacteria</taxon>
        <taxon>Pseudomonadati</taxon>
        <taxon>Pseudomonadota</taxon>
        <taxon>Betaproteobacteria</taxon>
        <taxon>Burkholderiales</taxon>
        <taxon>Burkholderiaceae</taxon>
        <taxon>Burkholderia</taxon>
        <taxon>pseudomallei group</taxon>
    </lineage>
</organism>
<dbReference type="EMBL" id="CP002833">
    <property type="protein sequence ID" value="AFI67593.1"/>
    <property type="molecule type" value="Genomic_DNA"/>
</dbReference>
<dbReference type="KEGG" id="bpz:BP1026B_I3009"/>